<proteinExistence type="predicted"/>
<reference evidence="2 3" key="1">
    <citation type="submission" date="2023-07" db="EMBL/GenBank/DDBJ databases">
        <title>Comparative genomics of wheat-associated soil bacteria to identify genetic determinants of phenazine resistance.</title>
        <authorList>
            <person name="Mouncey N."/>
        </authorList>
    </citation>
    <scope>NUCLEOTIDE SEQUENCE [LARGE SCALE GENOMIC DNA]</scope>
    <source>
        <strain evidence="2 3">W4I11</strain>
    </source>
</reference>
<organism evidence="2 3">
    <name type="scientific">Phyllobacterium ifriqiyense</name>
    <dbReference type="NCBI Taxonomy" id="314238"/>
    <lineage>
        <taxon>Bacteria</taxon>
        <taxon>Pseudomonadati</taxon>
        <taxon>Pseudomonadota</taxon>
        <taxon>Alphaproteobacteria</taxon>
        <taxon>Hyphomicrobiales</taxon>
        <taxon>Phyllobacteriaceae</taxon>
        <taxon>Phyllobacterium</taxon>
    </lineage>
</organism>
<comment type="caution">
    <text evidence="2">The sequence shown here is derived from an EMBL/GenBank/DDBJ whole genome shotgun (WGS) entry which is preliminary data.</text>
</comment>
<accession>A0ABU0SFJ5</accession>
<keyword evidence="3" id="KW-1185">Reference proteome</keyword>
<evidence type="ECO:0000313" key="3">
    <source>
        <dbReference type="Proteomes" id="UP001237780"/>
    </source>
</evidence>
<feature type="signal peptide" evidence="1">
    <location>
        <begin position="1"/>
        <end position="20"/>
    </location>
</feature>
<evidence type="ECO:0000256" key="1">
    <source>
        <dbReference type="SAM" id="SignalP"/>
    </source>
</evidence>
<gene>
    <name evidence="2" type="ORF">QFZ34_004654</name>
</gene>
<name>A0ABU0SFJ5_9HYPH</name>
<dbReference type="EMBL" id="JAUSZT010000003">
    <property type="protein sequence ID" value="MDQ0999472.1"/>
    <property type="molecule type" value="Genomic_DNA"/>
</dbReference>
<dbReference type="Proteomes" id="UP001237780">
    <property type="component" value="Unassembled WGS sequence"/>
</dbReference>
<feature type="chain" id="PRO_5045802957" evidence="1">
    <location>
        <begin position="21"/>
        <end position="79"/>
    </location>
</feature>
<protein>
    <submittedName>
        <fullName evidence="2">Uncharacterized protein</fullName>
    </submittedName>
</protein>
<keyword evidence="1" id="KW-0732">Signal</keyword>
<evidence type="ECO:0000313" key="2">
    <source>
        <dbReference type="EMBL" id="MDQ0999472.1"/>
    </source>
</evidence>
<sequence length="79" mass="8657">MAIQNTRILLLLLFPRHASATGFPARAPFQRGEAGRERGHDGVAIIRRHHDPSGDFIARTSTAETIAGLYVDRAYENAG</sequence>